<dbReference type="InterPro" id="IPR036543">
    <property type="entry name" value="Guanylate-bd_C_sf"/>
</dbReference>
<reference evidence="8" key="1">
    <citation type="submission" date="2016-11" db="UniProtKB">
        <authorList>
            <consortium name="WormBaseParasite"/>
        </authorList>
    </citation>
    <scope>IDENTIFICATION</scope>
</reference>
<keyword evidence="5" id="KW-0175">Coiled coil</keyword>
<dbReference type="Proteomes" id="UP000095280">
    <property type="component" value="Unplaced"/>
</dbReference>
<dbReference type="Pfam" id="PF02263">
    <property type="entry name" value="GBP"/>
    <property type="match status" value="1"/>
</dbReference>
<sequence>AKTMTTGEVVYLAELASGESESVERFKLNAGIERRILSSKRFLRSKVAVVSVAGAFRKGKSFLLNFFLRYLRALSRGDTRDWIRSDDQLDDEFHWRAGIERDTTGILIWSEPFFIRKPDGEAVAVLLMDTQGTFDHQNSTSIFVFSTLLSSVQIFNISQNIQETDLQHLRLFVEFASMAKDESEKVLQDLWFLRVVIRDWQNPDEFENGHAGGMRYLRKVVASDENMPAENPPRRHQEIFRMFCCLLPSPGKCATRSNVRGELEKLDEDFVEEVEKFVELVLSPEKLVIKAVNGRELTGRELLNFAKVYFEAFRSGRLPSPKSLFSATVELTNAVVAASARQTFVDKARPISASASAVDAIELEPQLQKLADESLEQFDKRCMQKDSTDCDKCRRKLHDDLQREVQDLILMNQLKSDKIAEQKKGELLQQDFQRLLDEKVDTNRRMQQLEQEFQEKVKRILESSVSKEEM</sequence>
<dbReference type="InterPro" id="IPR027417">
    <property type="entry name" value="P-loop_NTPase"/>
</dbReference>
<name>A0A1I8JD85_9PLAT</name>
<dbReference type="SUPFAM" id="SSF48340">
    <property type="entry name" value="Interferon-induced guanylate-binding protein 1 (GBP1), C-terminal domain"/>
    <property type="match status" value="1"/>
</dbReference>
<dbReference type="GO" id="GO:0003924">
    <property type="term" value="F:GTPase activity"/>
    <property type="evidence" value="ECO:0007669"/>
    <property type="project" value="InterPro"/>
</dbReference>
<evidence type="ECO:0000256" key="2">
    <source>
        <dbReference type="ARBA" id="ARBA00022801"/>
    </source>
</evidence>
<evidence type="ECO:0000256" key="3">
    <source>
        <dbReference type="ARBA" id="ARBA00023134"/>
    </source>
</evidence>
<keyword evidence="1" id="KW-0547">Nucleotide-binding</keyword>
<evidence type="ECO:0000256" key="4">
    <source>
        <dbReference type="PROSITE-ProRule" id="PRU01052"/>
    </source>
</evidence>
<dbReference type="PROSITE" id="PS51715">
    <property type="entry name" value="G_GB1_RHD3"/>
    <property type="match status" value="1"/>
</dbReference>
<keyword evidence="3" id="KW-0342">GTP-binding</keyword>
<dbReference type="GO" id="GO:0005525">
    <property type="term" value="F:GTP binding"/>
    <property type="evidence" value="ECO:0007669"/>
    <property type="project" value="UniProtKB-KW"/>
</dbReference>
<feature type="domain" description="GB1/RHD3-type G" evidence="6">
    <location>
        <begin position="44"/>
        <end position="286"/>
    </location>
</feature>
<dbReference type="AlphaFoldDB" id="A0A1I8JD85"/>
<evidence type="ECO:0000313" key="8">
    <source>
        <dbReference type="WBParaSite" id="maker-uti_cns_0046832-snap-gene-0.6-mRNA-1"/>
    </source>
</evidence>
<evidence type="ECO:0000256" key="1">
    <source>
        <dbReference type="ARBA" id="ARBA00022741"/>
    </source>
</evidence>
<dbReference type="CDD" id="cd01851">
    <property type="entry name" value="GBP"/>
    <property type="match status" value="1"/>
</dbReference>
<dbReference type="Gene3D" id="1.20.58.420">
    <property type="entry name" value="AHSP"/>
    <property type="match status" value="1"/>
</dbReference>
<accession>A0A1I8JD85</accession>
<dbReference type="WBParaSite" id="maker-uti_cns_0046832-snap-gene-0.6-mRNA-1">
    <property type="protein sequence ID" value="maker-uti_cns_0046832-snap-gene-0.6-mRNA-1"/>
    <property type="gene ID" value="maker-uti_cns_0046832-snap-gene-0.6"/>
</dbReference>
<evidence type="ECO:0000259" key="6">
    <source>
        <dbReference type="PROSITE" id="PS51715"/>
    </source>
</evidence>
<dbReference type="InterPro" id="IPR030386">
    <property type="entry name" value="G_GB1_RHD3_dom"/>
</dbReference>
<dbReference type="SUPFAM" id="SSF52540">
    <property type="entry name" value="P-loop containing nucleoside triphosphate hydrolases"/>
    <property type="match status" value="1"/>
</dbReference>
<dbReference type="Gene3D" id="3.40.50.300">
    <property type="entry name" value="P-loop containing nucleotide triphosphate hydrolases"/>
    <property type="match status" value="1"/>
</dbReference>
<keyword evidence="7" id="KW-1185">Reference proteome</keyword>
<dbReference type="PANTHER" id="PTHR10751">
    <property type="entry name" value="GUANYLATE BINDING PROTEIN"/>
    <property type="match status" value="1"/>
</dbReference>
<evidence type="ECO:0000313" key="7">
    <source>
        <dbReference type="Proteomes" id="UP000095280"/>
    </source>
</evidence>
<evidence type="ECO:0000256" key="5">
    <source>
        <dbReference type="SAM" id="Coils"/>
    </source>
</evidence>
<comment type="similarity">
    <text evidence="4">Belongs to the TRAFAC class dynamin-like GTPase superfamily. GB1/RHD3 GTPase family.</text>
</comment>
<protein>
    <submittedName>
        <fullName evidence="8">GB1/RHD3-type G domain-containing protein</fullName>
    </submittedName>
</protein>
<proteinExistence type="inferred from homology"/>
<feature type="coiled-coil region" evidence="5">
    <location>
        <begin position="432"/>
        <end position="459"/>
    </location>
</feature>
<organism evidence="7 8">
    <name type="scientific">Macrostomum lignano</name>
    <dbReference type="NCBI Taxonomy" id="282301"/>
    <lineage>
        <taxon>Eukaryota</taxon>
        <taxon>Metazoa</taxon>
        <taxon>Spiralia</taxon>
        <taxon>Lophotrochozoa</taxon>
        <taxon>Platyhelminthes</taxon>
        <taxon>Rhabditophora</taxon>
        <taxon>Macrostomorpha</taxon>
        <taxon>Macrostomida</taxon>
        <taxon>Macrostomidae</taxon>
        <taxon>Macrostomum</taxon>
    </lineage>
</organism>
<keyword evidence="2" id="KW-0378">Hydrolase</keyword>
<dbReference type="InterPro" id="IPR015894">
    <property type="entry name" value="Guanylate-bd_N"/>
</dbReference>